<name>A0A6B0TUJ9_9RHOB</name>
<dbReference type="Proteomes" id="UP000436016">
    <property type="component" value="Unassembled WGS sequence"/>
</dbReference>
<organism evidence="2 3">
    <name type="scientific">Oceanomicrobium pacificus</name>
    <dbReference type="NCBI Taxonomy" id="2692916"/>
    <lineage>
        <taxon>Bacteria</taxon>
        <taxon>Pseudomonadati</taxon>
        <taxon>Pseudomonadota</taxon>
        <taxon>Alphaproteobacteria</taxon>
        <taxon>Rhodobacterales</taxon>
        <taxon>Paracoccaceae</taxon>
        <taxon>Oceanomicrobium</taxon>
    </lineage>
</organism>
<feature type="region of interest" description="Disordered" evidence="1">
    <location>
        <begin position="1"/>
        <end position="21"/>
    </location>
</feature>
<comment type="caution">
    <text evidence="2">The sequence shown here is derived from an EMBL/GenBank/DDBJ whole genome shotgun (WGS) entry which is preliminary data.</text>
</comment>
<evidence type="ECO:0000313" key="3">
    <source>
        <dbReference type="Proteomes" id="UP000436016"/>
    </source>
</evidence>
<reference evidence="2 3" key="1">
    <citation type="submission" date="2019-12" db="EMBL/GenBank/DDBJ databases">
        <title>Strain KN286 was isolated from seawater, which was collected from Caroline Seamount in the tropical western Pacific.</title>
        <authorList>
            <person name="Wang Q."/>
        </authorList>
    </citation>
    <scope>NUCLEOTIDE SEQUENCE [LARGE SCALE GENOMIC DNA]</scope>
    <source>
        <strain evidence="2 3">KN286</strain>
    </source>
</reference>
<feature type="region of interest" description="Disordered" evidence="1">
    <location>
        <begin position="128"/>
        <end position="148"/>
    </location>
</feature>
<evidence type="ECO:0000313" key="2">
    <source>
        <dbReference type="EMBL" id="MXU64844.1"/>
    </source>
</evidence>
<evidence type="ECO:0000256" key="1">
    <source>
        <dbReference type="SAM" id="MobiDB-lite"/>
    </source>
</evidence>
<dbReference type="PIRSF" id="PIRSF032064">
    <property type="entry name" value="UCP032064"/>
    <property type="match status" value="1"/>
</dbReference>
<keyword evidence="3" id="KW-1185">Reference proteome</keyword>
<dbReference type="Pfam" id="PF05258">
    <property type="entry name" value="DciA"/>
    <property type="match status" value="1"/>
</dbReference>
<dbReference type="RefSeq" id="WP_160852594.1">
    <property type="nucleotide sequence ID" value="NZ_WUWG01000001.1"/>
</dbReference>
<dbReference type="EMBL" id="WUWG01000001">
    <property type="protein sequence ID" value="MXU64844.1"/>
    <property type="molecule type" value="Genomic_DNA"/>
</dbReference>
<gene>
    <name evidence="2" type="ORF">GSH16_05260</name>
</gene>
<protein>
    <submittedName>
        <fullName evidence="2">DUF721 domain-containing protein</fullName>
    </submittedName>
</protein>
<accession>A0A6B0TUJ9</accession>
<dbReference type="InterPro" id="IPR010593">
    <property type="entry name" value="DUF1159"/>
</dbReference>
<sequence>MQRSTTTGPGKGKGTSRGRRGFVQTGALVGKRIRGATEKRGFSELRLLTHWTEIAGPDLSRIARPVKVSYARDGFGATLTLLAHGAYGPELDMQLPAIRDKVNACYGYNAIARVRVTQTSSHGFAEDQAGFDGAPPRRPSAPEPDPERLQALDKDLSELSDPGLKAALERLGRNILARK</sequence>
<dbReference type="AlphaFoldDB" id="A0A6B0TUJ9"/>
<proteinExistence type="predicted"/>
<dbReference type="InterPro" id="IPR007922">
    <property type="entry name" value="DciA-like"/>
</dbReference>